<comment type="caution">
    <text evidence="1">The sequence shown here is derived from an EMBL/GenBank/DDBJ whole genome shotgun (WGS) entry which is preliminary data.</text>
</comment>
<dbReference type="Proteomes" id="UP000520814">
    <property type="component" value="Unassembled WGS sequence"/>
</dbReference>
<sequence length="495" mass="54995">METRTKMLTTGTTFAVDDVAPAQTRLKQESLLTSLERRSGRTFINLPHHDKPVVANATFHPLIEAIHRAFADHRPLVLSPDAIWLTIQQGFAHHVNENAEALRPLLVSHEGKRELVVGMESFPTDETWPDAIALWSASVREYIDPQLHAALVCNFSTTTSAIRTASEVALLDAFQRYFDYVLLCICGIPAVTLLGTPDDWRKIRQRIELLEPYDLGWWVSRLRPILDELVKTAEGSPDTKFWQAIYKPAYAYGGDVATGWISDLFPYFGDSGEHYRNDTLAIPRQDWALVSKDDHPMGRAGVSPKTFPSGLACAPITLRPGEFRLNLLAGFLGVTQDAQTGALAPLIGWSVCEPDRIDAFWNRCSGAFPSDAATESHPSCWESLPAELVAFTQRFSRMTLFPNTSHSWELKIPQIGHIAQGTVFAEGPDGWVLCVALSSGPLSTWLQTITLGKYPTVPPDDSHYHQDLTDTRELEGTVLEVLERLIAGRGDLSQL</sequence>
<dbReference type="PANTHER" id="PTHR31252:SF11">
    <property type="entry name" value="DUF4419 DOMAIN-CONTAINING PROTEIN"/>
    <property type="match status" value="1"/>
</dbReference>
<dbReference type="PANTHER" id="PTHR31252">
    <property type="entry name" value="DUF4419 DOMAIN-CONTAINING PROTEIN"/>
    <property type="match status" value="1"/>
</dbReference>
<dbReference type="RefSeq" id="WP_184202293.1">
    <property type="nucleotide sequence ID" value="NZ_JACHGW010000004.1"/>
</dbReference>
<evidence type="ECO:0000313" key="1">
    <source>
        <dbReference type="EMBL" id="MBB6052722.1"/>
    </source>
</evidence>
<evidence type="ECO:0008006" key="3">
    <source>
        <dbReference type="Google" id="ProtNLM"/>
    </source>
</evidence>
<keyword evidence="2" id="KW-1185">Reference proteome</keyword>
<organism evidence="1 2">
    <name type="scientific">Armatimonas rosea</name>
    <dbReference type="NCBI Taxonomy" id="685828"/>
    <lineage>
        <taxon>Bacteria</taxon>
        <taxon>Bacillati</taxon>
        <taxon>Armatimonadota</taxon>
        <taxon>Armatimonadia</taxon>
        <taxon>Armatimonadales</taxon>
        <taxon>Armatimonadaceae</taxon>
        <taxon>Armatimonas</taxon>
    </lineage>
</organism>
<protein>
    <recommendedName>
        <fullName evidence="3">DUF4419 domain-containing protein</fullName>
    </recommendedName>
</protein>
<proteinExistence type="predicted"/>
<evidence type="ECO:0000313" key="2">
    <source>
        <dbReference type="Proteomes" id="UP000520814"/>
    </source>
</evidence>
<dbReference type="AlphaFoldDB" id="A0A7W9STT7"/>
<dbReference type="EMBL" id="JACHGW010000004">
    <property type="protein sequence ID" value="MBB6052722.1"/>
    <property type="molecule type" value="Genomic_DNA"/>
</dbReference>
<reference evidence="1 2" key="1">
    <citation type="submission" date="2020-08" db="EMBL/GenBank/DDBJ databases">
        <title>Genomic Encyclopedia of Type Strains, Phase IV (KMG-IV): sequencing the most valuable type-strain genomes for metagenomic binning, comparative biology and taxonomic classification.</title>
        <authorList>
            <person name="Goeker M."/>
        </authorList>
    </citation>
    <scope>NUCLEOTIDE SEQUENCE [LARGE SCALE GENOMIC DNA]</scope>
    <source>
        <strain evidence="1 2">DSM 23562</strain>
    </source>
</reference>
<dbReference type="Pfam" id="PF14388">
    <property type="entry name" value="DUF4419"/>
    <property type="match status" value="1"/>
</dbReference>
<gene>
    <name evidence="1" type="ORF">HNQ39_004543</name>
</gene>
<name>A0A7W9STT7_ARMRO</name>
<dbReference type="InterPro" id="IPR025533">
    <property type="entry name" value="DUF4419"/>
</dbReference>
<accession>A0A7W9STT7</accession>